<dbReference type="CDD" id="cd01767">
    <property type="entry name" value="UBX"/>
    <property type="match status" value="1"/>
</dbReference>
<dbReference type="Gene3D" id="3.10.20.90">
    <property type="entry name" value="Phosphatidylinositol 3-kinase Catalytic Subunit, Chain A, domain 1"/>
    <property type="match status" value="1"/>
</dbReference>
<dbReference type="PANTHER" id="PTHR23322">
    <property type="entry name" value="FAS-ASSOCIATED PROTEIN"/>
    <property type="match status" value="1"/>
</dbReference>
<dbReference type="PANTHER" id="PTHR23322:SF1">
    <property type="entry name" value="FAS-ASSOCIATED FACTOR 2"/>
    <property type="match status" value="1"/>
</dbReference>
<dbReference type="GO" id="GO:0005783">
    <property type="term" value="C:endoplasmic reticulum"/>
    <property type="evidence" value="ECO:0007669"/>
    <property type="project" value="TreeGrafter"/>
</dbReference>
<evidence type="ECO:0000256" key="2">
    <source>
        <dbReference type="SAM" id="Coils"/>
    </source>
</evidence>
<dbReference type="GO" id="GO:0043130">
    <property type="term" value="F:ubiquitin binding"/>
    <property type="evidence" value="ECO:0007669"/>
    <property type="project" value="TreeGrafter"/>
</dbReference>
<name>A0A0H5QMW0_9EUKA</name>
<dbReference type="InterPro" id="IPR001012">
    <property type="entry name" value="UBX_dom"/>
</dbReference>
<dbReference type="EMBL" id="HACM01002455">
    <property type="protein sequence ID" value="CRZ02897.1"/>
    <property type="molecule type" value="Transcribed_RNA"/>
</dbReference>
<dbReference type="InterPro" id="IPR050730">
    <property type="entry name" value="UBX_domain-protein"/>
</dbReference>
<organism evidence="4">
    <name type="scientific">Spongospora subterranea</name>
    <dbReference type="NCBI Taxonomy" id="70186"/>
    <lineage>
        <taxon>Eukaryota</taxon>
        <taxon>Sar</taxon>
        <taxon>Rhizaria</taxon>
        <taxon>Endomyxa</taxon>
        <taxon>Phytomyxea</taxon>
        <taxon>Plasmodiophorida</taxon>
        <taxon>Plasmodiophoridae</taxon>
        <taxon>Spongospora</taxon>
    </lineage>
</organism>
<dbReference type="SUPFAM" id="SSF54236">
    <property type="entry name" value="Ubiquitin-like"/>
    <property type="match status" value="1"/>
</dbReference>
<dbReference type="InterPro" id="IPR049483">
    <property type="entry name" value="FAF1_2-like_UAS"/>
</dbReference>
<dbReference type="GO" id="GO:0036503">
    <property type="term" value="P:ERAD pathway"/>
    <property type="evidence" value="ECO:0007669"/>
    <property type="project" value="TreeGrafter"/>
</dbReference>
<dbReference type="Pfam" id="PF00789">
    <property type="entry name" value="UBX"/>
    <property type="match status" value="1"/>
</dbReference>
<feature type="domain" description="UBX" evidence="3">
    <location>
        <begin position="246"/>
        <end position="323"/>
    </location>
</feature>
<evidence type="ECO:0000256" key="1">
    <source>
        <dbReference type="ARBA" id="ARBA00023054"/>
    </source>
</evidence>
<keyword evidence="1 2" id="KW-0175">Coiled coil</keyword>
<dbReference type="AlphaFoldDB" id="A0A0H5QMW0"/>
<dbReference type="InterPro" id="IPR036249">
    <property type="entry name" value="Thioredoxin-like_sf"/>
</dbReference>
<dbReference type="InterPro" id="IPR006577">
    <property type="entry name" value="UAS"/>
</dbReference>
<dbReference type="PROSITE" id="PS50033">
    <property type="entry name" value="UBX"/>
    <property type="match status" value="1"/>
</dbReference>
<reference evidence="4" key="1">
    <citation type="submission" date="2015-04" db="EMBL/GenBank/DDBJ databases">
        <title>The genome sequence of the plant pathogenic Rhizarian Plasmodiophora brassicae reveals insights in its biotrophic life cycle and the origin of chitin synthesis.</title>
        <authorList>
            <person name="Schwelm A."/>
            <person name="Fogelqvist J."/>
            <person name="Knaust A."/>
            <person name="Julke S."/>
            <person name="Lilja T."/>
            <person name="Dhandapani V."/>
            <person name="Bonilla-Rosso G."/>
            <person name="Karlsson M."/>
            <person name="Shevchenko A."/>
            <person name="Choi S.R."/>
            <person name="Kim H.G."/>
            <person name="Park J.Y."/>
            <person name="Lim Y.P."/>
            <person name="Ludwig-Muller J."/>
            <person name="Dixelius C."/>
        </authorList>
    </citation>
    <scope>NUCLEOTIDE SEQUENCE</scope>
    <source>
        <tissue evidence="4">Potato root galls</tissue>
    </source>
</reference>
<proteinExistence type="predicted"/>
<dbReference type="SMART" id="SM00166">
    <property type="entry name" value="UBX"/>
    <property type="match status" value="1"/>
</dbReference>
<sequence length="330" mass="38009">MMGSVLSLFWRPSVPDGYEPVSPWDATQTRFRAESGLGQGHPALFQGSLTDAMRQAAETSKLLVIYLHCPHHQDTDIFVRQTLTAMEIIRCLDSDFVFWMEYFLKPEAHALSGVLSVESFPFLAVVYPDGQRQSSLTIHAKIDGFIGPVQLLTKLHTVKNIFNYSFVSQRAQQNQHAEVRSLRNEQDLEYMEALERDRLRLEQLQREADDERERKQIELEKEQSKDQEIERRNVLFRNLPVEPDSDQPGVIAIQIRMKDGKKLQRRFKDCDLVQDVYSFVLGSDTKLNLSNFILVSSFPRVVYNNQSLTLISANIPSQCLLFIDESGHFK</sequence>
<accession>A0A0H5QMW0</accession>
<dbReference type="Pfam" id="PF21021">
    <property type="entry name" value="FAF1"/>
    <property type="match status" value="1"/>
</dbReference>
<dbReference type="SMART" id="SM00594">
    <property type="entry name" value="UAS"/>
    <property type="match status" value="1"/>
</dbReference>
<protein>
    <recommendedName>
        <fullName evidence="3">UBX domain-containing protein</fullName>
    </recommendedName>
</protein>
<dbReference type="Gene3D" id="3.40.30.10">
    <property type="entry name" value="Glutaredoxin"/>
    <property type="match status" value="1"/>
</dbReference>
<feature type="coiled-coil region" evidence="2">
    <location>
        <begin position="191"/>
        <end position="232"/>
    </location>
</feature>
<evidence type="ECO:0000259" key="3">
    <source>
        <dbReference type="PROSITE" id="PS50033"/>
    </source>
</evidence>
<dbReference type="SUPFAM" id="SSF52833">
    <property type="entry name" value="Thioredoxin-like"/>
    <property type="match status" value="1"/>
</dbReference>
<evidence type="ECO:0000313" key="4">
    <source>
        <dbReference type="EMBL" id="CRZ02897.1"/>
    </source>
</evidence>
<dbReference type="InterPro" id="IPR029071">
    <property type="entry name" value="Ubiquitin-like_domsf"/>
</dbReference>